<accession>A0A9P1G4P9</accession>
<evidence type="ECO:0000259" key="14">
    <source>
        <dbReference type="Pfam" id="PF00291"/>
    </source>
</evidence>
<keyword evidence="13" id="KW-0732">Signal</keyword>
<dbReference type="GO" id="GO:0004124">
    <property type="term" value="F:cysteine synthase activity"/>
    <property type="evidence" value="ECO:0007669"/>
    <property type="project" value="UniProtKB-EC"/>
</dbReference>
<dbReference type="OrthoDB" id="10259545at2759"/>
<dbReference type="EMBL" id="CAMXCT030002380">
    <property type="protein sequence ID" value="CAL4785072.1"/>
    <property type="molecule type" value="Genomic_DNA"/>
</dbReference>
<evidence type="ECO:0000256" key="13">
    <source>
        <dbReference type="SAM" id="SignalP"/>
    </source>
</evidence>
<dbReference type="InterPro" id="IPR005856">
    <property type="entry name" value="Cys_synth"/>
</dbReference>
<evidence type="ECO:0000256" key="3">
    <source>
        <dbReference type="ARBA" id="ARBA00007103"/>
    </source>
</evidence>
<feature type="binding site" evidence="10">
    <location>
        <begin position="472"/>
        <end position="476"/>
    </location>
    <ligand>
        <name>pyridoxal 5'-phosphate</name>
        <dbReference type="ChEBI" id="CHEBI:597326"/>
    </ligand>
</feature>
<keyword evidence="5" id="KW-0028">Amino-acid biosynthesis</keyword>
<feature type="coiled-coil region" evidence="12">
    <location>
        <begin position="62"/>
        <end position="113"/>
    </location>
</feature>
<dbReference type="CDD" id="cd01561">
    <property type="entry name" value="CBS_like"/>
    <property type="match status" value="1"/>
</dbReference>
<dbReference type="InterPro" id="IPR050214">
    <property type="entry name" value="Cys_Synth/Cystath_Beta-Synth"/>
</dbReference>
<name>A0A9P1G4P9_9DINO</name>
<dbReference type="Proteomes" id="UP001152797">
    <property type="component" value="Unassembled WGS sequence"/>
</dbReference>
<comment type="cofactor">
    <cofactor evidence="1 10">
        <name>pyridoxal 5'-phosphate</name>
        <dbReference type="ChEBI" id="CHEBI:597326"/>
    </cofactor>
</comment>
<protein>
    <recommendedName>
        <fullName evidence="4">cysteine synthase</fullName>
        <ecNumber evidence="4">2.5.1.47</ecNumber>
    </recommendedName>
</protein>
<dbReference type="Pfam" id="PF00291">
    <property type="entry name" value="PALP"/>
    <property type="match status" value="1"/>
</dbReference>
<dbReference type="Gene3D" id="3.40.50.1100">
    <property type="match status" value="2"/>
</dbReference>
<evidence type="ECO:0000313" key="16">
    <source>
        <dbReference type="EMBL" id="CAL1151135.1"/>
    </source>
</evidence>
<dbReference type="InterPro" id="IPR001926">
    <property type="entry name" value="TrpB-like_PALP"/>
</dbReference>
<keyword evidence="6" id="KW-0808">Transferase</keyword>
<keyword evidence="7 10" id="KW-0663">Pyridoxal phosphate</keyword>
<dbReference type="FunFam" id="3.40.50.1100:FF:000067">
    <property type="entry name" value="Cysteine synthase"/>
    <property type="match status" value="1"/>
</dbReference>
<evidence type="ECO:0000256" key="4">
    <source>
        <dbReference type="ARBA" id="ARBA00012681"/>
    </source>
</evidence>
<keyword evidence="12" id="KW-0175">Coiled coil</keyword>
<dbReference type="NCBIfam" id="TIGR01136">
    <property type="entry name" value="cysKM"/>
    <property type="match status" value="1"/>
</dbReference>
<proteinExistence type="inferred from homology"/>
<sequence>MTRLTLSAATTLAALFAAAPSASANPYGQLHWFVEQISSQAATVGAQAHATFDDCAYGPLIADDVFDELEDLNRRLARLCDAIATGPPTRGSLRRIERNARRVHRQAVELDAEIRDAIADLRRRELRRARHAFRQPLAYGVPVAPHRGGVNLSLAGGRVQLNFASTHPAARHLANHRFATRHVVGYPTIGYGAGLHQIAAPGWARQPQADALCAQRPQRAAGTEWTGAGLTVAVCRPPGDARPRRGSRAPAGLLLWGPFGYTDGLRHQSGRWRHRPPSRCCRLPTAFCLLVAMPRNRTYDNAATCIGDTPMIRINRLVPEGQATVFAKCEFFQPLNSVKDRIGAAMIEAGERDGHIKPDTKIVEPTSGNTGIALAFVCAAKGYHLTLTMPESMSMERRTLLRAMGAHLVLTPAADGMKGAIAKASELAAEPGAWMPQQFENPANPAIHETTTGPEIWEDSGHDIDCIVAGVGTGGTITGSSRFLKKQNPAFKAIAVEPTDSPVISGGSPGPHKIQGIGAGFIPGNLDTELVDEVVQVSNEEAFQWARRLAKEEGIMGGISSGANMCAAAKVAARPEMAGKRIVTIMCSLGERYLSTPLFEGLAG</sequence>
<comment type="similarity">
    <text evidence="3">Belongs to the cysteine synthase/cystathionine beta-synthase family.</text>
</comment>
<dbReference type="AlphaFoldDB" id="A0A9P1G4P9"/>
<evidence type="ECO:0000313" key="15">
    <source>
        <dbReference type="EMBL" id="CAI3997760.1"/>
    </source>
</evidence>
<evidence type="ECO:0000256" key="10">
    <source>
        <dbReference type="PIRSR" id="PIRSR605856-50"/>
    </source>
</evidence>
<evidence type="ECO:0000256" key="1">
    <source>
        <dbReference type="ARBA" id="ARBA00001933"/>
    </source>
</evidence>
<organism evidence="15">
    <name type="scientific">Cladocopium goreaui</name>
    <dbReference type="NCBI Taxonomy" id="2562237"/>
    <lineage>
        <taxon>Eukaryota</taxon>
        <taxon>Sar</taxon>
        <taxon>Alveolata</taxon>
        <taxon>Dinophyceae</taxon>
        <taxon>Suessiales</taxon>
        <taxon>Symbiodiniaceae</taxon>
        <taxon>Cladocopium</taxon>
    </lineage>
</organism>
<reference evidence="15" key="1">
    <citation type="submission" date="2022-10" db="EMBL/GenBank/DDBJ databases">
        <authorList>
            <person name="Chen Y."/>
            <person name="Dougan E. K."/>
            <person name="Chan C."/>
            <person name="Rhodes N."/>
            <person name="Thang M."/>
        </authorList>
    </citation>
    <scope>NUCLEOTIDE SEQUENCE</scope>
</reference>
<gene>
    <name evidence="15" type="ORF">C1SCF055_LOCUS24106</name>
</gene>
<dbReference type="PANTHER" id="PTHR10314">
    <property type="entry name" value="CYSTATHIONINE BETA-SYNTHASE"/>
    <property type="match status" value="1"/>
</dbReference>
<evidence type="ECO:0000313" key="17">
    <source>
        <dbReference type="Proteomes" id="UP001152797"/>
    </source>
</evidence>
<evidence type="ECO:0000256" key="9">
    <source>
        <dbReference type="ARBA" id="ARBA00047931"/>
    </source>
</evidence>
<dbReference type="NCBIfam" id="TIGR01139">
    <property type="entry name" value="cysK"/>
    <property type="match status" value="1"/>
</dbReference>
<comment type="caution">
    <text evidence="15">The sequence shown here is derived from an EMBL/GenBank/DDBJ whole genome shotgun (WGS) entry which is preliminary data.</text>
</comment>
<feature type="modified residue" description="N6-(pyridoxal phosphate)lysine" evidence="11">
    <location>
        <position position="339"/>
    </location>
</feature>
<evidence type="ECO:0000256" key="12">
    <source>
        <dbReference type="SAM" id="Coils"/>
    </source>
</evidence>
<comment type="catalytic activity">
    <reaction evidence="9">
        <text>O-acetyl-L-serine + hydrogen sulfide = L-cysteine + acetate</text>
        <dbReference type="Rhea" id="RHEA:14829"/>
        <dbReference type="ChEBI" id="CHEBI:29919"/>
        <dbReference type="ChEBI" id="CHEBI:30089"/>
        <dbReference type="ChEBI" id="CHEBI:35235"/>
        <dbReference type="ChEBI" id="CHEBI:58340"/>
        <dbReference type="EC" id="2.5.1.47"/>
    </reaction>
</comment>
<evidence type="ECO:0000256" key="11">
    <source>
        <dbReference type="PIRSR" id="PIRSR605856-51"/>
    </source>
</evidence>
<feature type="chain" id="PRO_5043272482" description="cysteine synthase" evidence="13">
    <location>
        <begin position="25"/>
        <end position="604"/>
    </location>
</feature>
<reference evidence="16" key="2">
    <citation type="submission" date="2024-04" db="EMBL/GenBank/DDBJ databases">
        <authorList>
            <person name="Chen Y."/>
            <person name="Shah S."/>
            <person name="Dougan E. K."/>
            <person name="Thang M."/>
            <person name="Chan C."/>
        </authorList>
    </citation>
    <scope>NUCLEOTIDE SEQUENCE [LARGE SCALE GENOMIC DNA]</scope>
</reference>
<evidence type="ECO:0000256" key="2">
    <source>
        <dbReference type="ARBA" id="ARBA00004962"/>
    </source>
</evidence>
<dbReference type="SUPFAM" id="SSF53686">
    <property type="entry name" value="Tryptophan synthase beta subunit-like PLP-dependent enzymes"/>
    <property type="match status" value="1"/>
</dbReference>
<feature type="signal peptide" evidence="13">
    <location>
        <begin position="1"/>
        <end position="24"/>
    </location>
</feature>
<dbReference type="GO" id="GO:0005737">
    <property type="term" value="C:cytoplasm"/>
    <property type="evidence" value="ECO:0007669"/>
    <property type="project" value="UniProtKB-ARBA"/>
</dbReference>
<dbReference type="EMBL" id="CAMXCT010002380">
    <property type="protein sequence ID" value="CAI3997760.1"/>
    <property type="molecule type" value="Genomic_DNA"/>
</dbReference>
<dbReference type="EC" id="2.5.1.47" evidence="4"/>
<dbReference type="InterPro" id="IPR036052">
    <property type="entry name" value="TrpB-like_PALP_sf"/>
</dbReference>
<dbReference type="EMBL" id="CAMXCT020002380">
    <property type="protein sequence ID" value="CAL1151135.1"/>
    <property type="molecule type" value="Genomic_DNA"/>
</dbReference>
<evidence type="ECO:0000256" key="6">
    <source>
        <dbReference type="ARBA" id="ARBA00022679"/>
    </source>
</evidence>
<dbReference type="GO" id="GO:0006535">
    <property type="term" value="P:cysteine biosynthetic process from serine"/>
    <property type="evidence" value="ECO:0007669"/>
    <property type="project" value="InterPro"/>
</dbReference>
<feature type="binding site" evidence="10">
    <location>
        <position position="560"/>
    </location>
    <ligand>
        <name>pyridoxal 5'-phosphate</name>
        <dbReference type="ChEBI" id="CHEBI:597326"/>
    </ligand>
</feature>
<keyword evidence="8" id="KW-0198">Cysteine biosynthesis</keyword>
<dbReference type="InterPro" id="IPR005859">
    <property type="entry name" value="CysK"/>
</dbReference>
<evidence type="ECO:0000256" key="7">
    <source>
        <dbReference type="ARBA" id="ARBA00022898"/>
    </source>
</evidence>
<evidence type="ECO:0000256" key="5">
    <source>
        <dbReference type="ARBA" id="ARBA00022605"/>
    </source>
</evidence>
<comment type="pathway">
    <text evidence="2">Amino-acid biosynthesis; L-cysteine biosynthesis; L-cysteine from L-serine: step 2/2.</text>
</comment>
<feature type="domain" description="Tryptophan synthase beta chain-like PALP" evidence="14">
    <location>
        <begin position="305"/>
        <end position="587"/>
    </location>
</feature>
<evidence type="ECO:0000256" key="8">
    <source>
        <dbReference type="ARBA" id="ARBA00023192"/>
    </source>
</evidence>
<feature type="binding site" evidence="10">
    <location>
        <position position="369"/>
    </location>
    <ligand>
        <name>pyridoxal 5'-phosphate</name>
        <dbReference type="ChEBI" id="CHEBI:597326"/>
    </ligand>
</feature>
<keyword evidence="17" id="KW-1185">Reference proteome</keyword>